<protein>
    <submittedName>
        <fullName evidence="3">Uncharacterized protein</fullName>
    </submittedName>
</protein>
<gene>
    <name evidence="3" type="ORF">GGI15_000413</name>
</gene>
<dbReference type="Proteomes" id="UP001140172">
    <property type="component" value="Unassembled WGS sequence"/>
</dbReference>
<dbReference type="GO" id="GO:0019290">
    <property type="term" value="P:siderophore biosynthetic process"/>
    <property type="evidence" value="ECO:0007669"/>
    <property type="project" value="InterPro"/>
</dbReference>
<dbReference type="OrthoDB" id="2117718at2759"/>
<evidence type="ECO:0000313" key="4">
    <source>
        <dbReference type="Proteomes" id="UP001140172"/>
    </source>
</evidence>
<comment type="caution">
    <text evidence="3">The sequence shown here is derived from an EMBL/GenBank/DDBJ whole genome shotgun (WGS) entry which is preliminary data.</text>
</comment>
<evidence type="ECO:0000259" key="2">
    <source>
        <dbReference type="Pfam" id="PF06276"/>
    </source>
</evidence>
<sequence length="515" mass="57444">MLDPEDLGLGAWRTEKLDLAQGIWDGSMLSNPIDLMRTVSRWRQLDQAAVDEICSELESSMLHQEHAYMLQKTQKVLNLETATAIDWEQSLTEGHATHPMHRARHALPPLDPLAVDAEFRHLRLRFVAVPKDMMVVEGDYTKLLMPLLDSATPVTGSDNPDAGRKSLFEYADLQTEVVVPVHPLHMAAIQIRFPFARILDFEAEADAQASLRTVSPRALASSGLDIKLPLGIKTSSALRTISTYSAYLGPRLTAMLPQMLANNPDAPLVSGEPASAILRDYDPDVAKYLACILRRNPQSLCSNGEIAVIAAALTERLSDGRSVICTSWPGMEKQETRVNFLRIYVQKLFRAFLPSIITHGFAFEAHQQNTLVRISRHTGMPAGFVIRDFGGIMVHMETFSKANNGVAIPMLPSNSTTAESLEEVYGVAYHTLIQCQVHRLIRALDLHYSGVGWKIVREELAIVVPPTEPLWHAWMEKEVLLKSFVTMKLGGLYRNYVYSKVPNIILYQNENAGVE</sequence>
<feature type="domain" description="Aerobactin siderophore biosynthesis IucA/IucC-like C-terminal" evidence="2">
    <location>
        <begin position="340"/>
        <end position="461"/>
    </location>
</feature>
<name>A0A9W8HM39_9FUNG</name>
<reference evidence="3" key="1">
    <citation type="submission" date="2022-07" db="EMBL/GenBank/DDBJ databases">
        <title>Phylogenomic reconstructions and comparative analyses of Kickxellomycotina fungi.</title>
        <authorList>
            <person name="Reynolds N.K."/>
            <person name="Stajich J.E."/>
            <person name="Barry K."/>
            <person name="Grigoriev I.V."/>
            <person name="Crous P."/>
            <person name="Smith M.E."/>
        </authorList>
    </citation>
    <scope>NUCLEOTIDE SEQUENCE</scope>
    <source>
        <strain evidence="3">BCRC 34489</strain>
    </source>
</reference>
<dbReference type="InterPro" id="IPR007310">
    <property type="entry name" value="Aerobactin_biosyn_IucA/IucC_N"/>
</dbReference>
<evidence type="ECO:0000259" key="1">
    <source>
        <dbReference type="Pfam" id="PF04183"/>
    </source>
</evidence>
<dbReference type="GO" id="GO:0016881">
    <property type="term" value="F:acid-amino acid ligase activity"/>
    <property type="evidence" value="ECO:0007669"/>
    <property type="project" value="UniProtKB-ARBA"/>
</dbReference>
<dbReference type="AlphaFoldDB" id="A0A9W8HM39"/>
<dbReference type="Pfam" id="PF04183">
    <property type="entry name" value="IucA_IucC"/>
    <property type="match status" value="1"/>
</dbReference>
<dbReference type="PANTHER" id="PTHR34384">
    <property type="entry name" value="L-2,3-DIAMINOPROPANOATE--CITRATE LIGASE"/>
    <property type="match status" value="1"/>
</dbReference>
<proteinExistence type="predicted"/>
<dbReference type="InterPro" id="IPR037455">
    <property type="entry name" value="LucA/IucC-like"/>
</dbReference>
<dbReference type="InterPro" id="IPR022770">
    <property type="entry name" value="IucA/IucC-like_C"/>
</dbReference>
<accession>A0A9W8HM39</accession>
<dbReference type="PANTHER" id="PTHR34384:SF5">
    <property type="entry name" value="L-2,3-DIAMINOPROPANOATE--CITRATE LIGASE"/>
    <property type="match status" value="1"/>
</dbReference>
<feature type="domain" description="Aerobactin siderophore biosynthesis IucA/IucC N-terminal" evidence="1">
    <location>
        <begin position="84"/>
        <end position="314"/>
    </location>
</feature>
<dbReference type="Pfam" id="PF06276">
    <property type="entry name" value="FhuF"/>
    <property type="match status" value="1"/>
</dbReference>
<organism evidence="3 4">
    <name type="scientific">Coemansia interrupta</name>
    <dbReference type="NCBI Taxonomy" id="1126814"/>
    <lineage>
        <taxon>Eukaryota</taxon>
        <taxon>Fungi</taxon>
        <taxon>Fungi incertae sedis</taxon>
        <taxon>Zoopagomycota</taxon>
        <taxon>Kickxellomycotina</taxon>
        <taxon>Kickxellomycetes</taxon>
        <taxon>Kickxellales</taxon>
        <taxon>Kickxellaceae</taxon>
        <taxon>Coemansia</taxon>
    </lineage>
</organism>
<dbReference type="EMBL" id="JANBUM010000011">
    <property type="protein sequence ID" value="KAJ2787844.1"/>
    <property type="molecule type" value="Genomic_DNA"/>
</dbReference>
<keyword evidence="4" id="KW-1185">Reference proteome</keyword>
<evidence type="ECO:0000313" key="3">
    <source>
        <dbReference type="EMBL" id="KAJ2787844.1"/>
    </source>
</evidence>
<dbReference type="Gene3D" id="1.10.510.40">
    <property type="match status" value="1"/>
</dbReference>